<dbReference type="Proteomes" id="UP001194414">
    <property type="component" value="Unassembled WGS sequence"/>
</dbReference>
<protein>
    <submittedName>
        <fullName evidence="2">Type I-E CRISPR-associated protein Cse2/CasB</fullName>
    </submittedName>
</protein>
<accession>A0A109DD97</accession>
<dbReference type="InterPro" id="IPR038287">
    <property type="entry name" value="Cse2_sf"/>
</dbReference>
<organism evidence="1 3">
    <name type="scientific">Lactobacillus crispatus</name>
    <dbReference type="NCBI Taxonomy" id="47770"/>
    <lineage>
        <taxon>Bacteria</taxon>
        <taxon>Bacillati</taxon>
        <taxon>Bacillota</taxon>
        <taxon>Bacilli</taxon>
        <taxon>Lactobacillales</taxon>
        <taxon>Lactobacillaceae</taxon>
        <taxon>Lactobacillus</taxon>
    </lineage>
</organism>
<dbReference type="EMBL" id="JACCPP010000021">
    <property type="protein sequence ID" value="MBI1708172.1"/>
    <property type="molecule type" value="Genomic_DNA"/>
</dbReference>
<reference evidence="1 3" key="1">
    <citation type="journal article" date="2016" name="Microbiology (Mosc.)">
        <title>Comparison of Lactobacillus crispatus isolates from Lactobacillus-dominated vaginal microbiomes with isolates from microbiomes containing bacterial vaginosis-associated bacteria.</title>
        <authorList>
            <person name="Abdelmaksoud A.A."/>
            <person name="Koparde V.N."/>
            <person name="Sheth N.U."/>
            <person name="Serrano M.G."/>
            <person name="Glascock A.L."/>
            <person name="Fettweis J.M."/>
            <person name="Strauss Iii J.F."/>
            <person name="Buck G.A."/>
            <person name="Jefferson K.K."/>
        </authorList>
    </citation>
    <scope>NUCLEOTIDE SEQUENCE [LARGE SCALE GENOMIC DNA]</scope>
    <source>
        <strain evidence="1 3">VMC3</strain>
    </source>
</reference>
<evidence type="ECO:0000313" key="2">
    <source>
        <dbReference type="EMBL" id="MBI1708172.1"/>
    </source>
</evidence>
<gene>
    <name evidence="1" type="ORF">AEL95_08505</name>
    <name evidence="2" type="ORF">HYQ56_1153</name>
</gene>
<dbReference type="Proteomes" id="UP000067598">
    <property type="component" value="Unassembled WGS sequence"/>
</dbReference>
<proteinExistence type="predicted"/>
<dbReference type="CDD" id="cd09731">
    <property type="entry name" value="Cse2_I-E"/>
    <property type="match status" value="1"/>
</dbReference>
<evidence type="ECO:0000313" key="1">
    <source>
        <dbReference type="EMBL" id="KWU03278.1"/>
    </source>
</evidence>
<dbReference type="EMBL" id="LJGP01000036">
    <property type="protein sequence ID" value="KWU03278.1"/>
    <property type="molecule type" value="Genomic_DNA"/>
</dbReference>
<name>A0A109DD97_9LACO</name>
<reference evidence="2" key="2">
    <citation type="submission" date="2020-07" db="EMBL/GenBank/DDBJ databases">
        <title>Comparative genomics analyses of Lactobacillus crispatus isolated from different ecological niches.</title>
        <authorList>
            <person name="Mancino W."/>
            <person name="Mancabelli L."/>
            <person name="Lugli G.A."/>
            <person name="Milani C."/>
            <person name="Viappiani A."/>
            <person name="Anzalone R."/>
            <person name="Longhi G."/>
            <person name="Ventura M."/>
            <person name="Turroni F."/>
        </authorList>
    </citation>
    <scope>NUCLEOTIDE SEQUENCE</scope>
    <source>
        <strain evidence="2">LB65</strain>
    </source>
</reference>
<dbReference type="Pfam" id="PF09485">
    <property type="entry name" value="CRISPR_Cse2"/>
    <property type="match status" value="1"/>
</dbReference>
<dbReference type="AlphaFoldDB" id="A0A109DD97"/>
<dbReference type="InterPro" id="IPR013382">
    <property type="entry name" value="CRISPR-assoc_prot_Cse2"/>
</dbReference>
<comment type="caution">
    <text evidence="1">The sequence shown here is derived from an EMBL/GenBank/DDBJ whole genome shotgun (WGS) entry which is preliminary data.</text>
</comment>
<dbReference type="NCBIfam" id="TIGR02548">
    <property type="entry name" value="casB_cse2"/>
    <property type="match status" value="1"/>
</dbReference>
<sequence length="201" mass="22413">MSDAYTATARIINQLYGDGTPDKGALAELRRTTAITDKGAEKIWPLIFSVVPKLSTNGKPTKLETAVYTALHCYAAFQQGNDSFVFGQIPRSKDKEESGENGVSLFTALRKMKINDSNEKKALDRRVTALLATTNISSATNSINHLVSILKGKKMGEKIDFAQLAEDLYNFQWSTKNARFVALKWGKDYYWNVYKLASDND</sequence>
<dbReference type="RefSeq" id="WP_060462363.1">
    <property type="nucleotide sequence ID" value="NZ_AP025162.1"/>
</dbReference>
<evidence type="ECO:0000313" key="3">
    <source>
        <dbReference type="Proteomes" id="UP000067598"/>
    </source>
</evidence>
<dbReference type="PATRIC" id="fig|47770.28.peg.1175"/>
<dbReference type="Gene3D" id="1.10.520.40">
    <property type="entry name" value="CRISPR-associated protein Cse2"/>
    <property type="match status" value="1"/>
</dbReference>